<evidence type="ECO:0000313" key="2">
    <source>
        <dbReference type="EMBL" id="KAF2803980.1"/>
    </source>
</evidence>
<feature type="region of interest" description="Disordered" evidence="1">
    <location>
        <begin position="1"/>
        <end position="29"/>
    </location>
</feature>
<organism evidence="2">
    <name type="scientific">Mytilinidion resinicola</name>
    <dbReference type="NCBI Taxonomy" id="574789"/>
    <lineage>
        <taxon>Eukaryota</taxon>
        <taxon>Fungi</taxon>
        <taxon>Dikarya</taxon>
        <taxon>Ascomycota</taxon>
        <taxon>Pezizomycotina</taxon>
        <taxon>Dothideomycetes</taxon>
        <taxon>Pleosporomycetidae</taxon>
        <taxon>Mytilinidiales</taxon>
        <taxon>Mytilinidiaceae</taxon>
        <taxon>Mytilinidion</taxon>
    </lineage>
</organism>
<evidence type="ECO:0000313" key="4">
    <source>
        <dbReference type="RefSeq" id="XP_033570944.1"/>
    </source>
</evidence>
<reference evidence="4" key="3">
    <citation type="submission" date="2025-04" db="UniProtKB">
        <authorList>
            <consortium name="RefSeq"/>
        </authorList>
    </citation>
    <scope>IDENTIFICATION</scope>
    <source>
        <strain evidence="4">CBS 304.34</strain>
    </source>
</reference>
<dbReference type="GeneID" id="54466980"/>
<feature type="compositionally biased region" description="Basic and acidic residues" evidence="1">
    <location>
        <begin position="90"/>
        <end position="100"/>
    </location>
</feature>
<feature type="region of interest" description="Disordered" evidence="1">
    <location>
        <begin position="55"/>
        <end position="137"/>
    </location>
</feature>
<keyword evidence="3" id="KW-1185">Reference proteome</keyword>
<evidence type="ECO:0000313" key="3">
    <source>
        <dbReference type="Proteomes" id="UP000504636"/>
    </source>
</evidence>
<dbReference type="EMBL" id="MU003715">
    <property type="protein sequence ID" value="KAF2803980.1"/>
    <property type="molecule type" value="Genomic_DNA"/>
</dbReference>
<proteinExistence type="predicted"/>
<accession>A0A6A6Y5P5</accession>
<sequence>MNGYNVGPVWEDDELAPFPPLTDGKGKKVMPKVWSERDSDSFAWYAMAMWAKDKIGGYPPGPEPDTKPPTQKPRHGNNHPRASGGDTPEDPERGAKKYDYVPDDGFTILGCPDKDIGHSSRASLDPPAPDLDSSIDASNIPSSIFSSDTNKVYKTFCSAASLITTR</sequence>
<dbReference type="Proteomes" id="UP000504636">
    <property type="component" value="Unplaced"/>
</dbReference>
<dbReference type="RefSeq" id="XP_033570944.1">
    <property type="nucleotide sequence ID" value="XM_033726087.1"/>
</dbReference>
<evidence type="ECO:0000256" key="1">
    <source>
        <dbReference type="SAM" id="MobiDB-lite"/>
    </source>
</evidence>
<dbReference type="AlphaFoldDB" id="A0A6A6Y5P5"/>
<reference evidence="2 4" key="1">
    <citation type="journal article" date="2020" name="Stud. Mycol.">
        <title>101 Dothideomycetes genomes: a test case for predicting lifestyles and emergence of pathogens.</title>
        <authorList>
            <person name="Haridas S."/>
            <person name="Albert R."/>
            <person name="Binder M."/>
            <person name="Bloem J."/>
            <person name="Labutti K."/>
            <person name="Salamov A."/>
            <person name="Andreopoulos B."/>
            <person name="Baker S."/>
            <person name="Barry K."/>
            <person name="Bills G."/>
            <person name="Bluhm B."/>
            <person name="Cannon C."/>
            <person name="Castanera R."/>
            <person name="Culley D."/>
            <person name="Daum C."/>
            <person name="Ezra D."/>
            <person name="Gonzalez J."/>
            <person name="Henrissat B."/>
            <person name="Kuo A."/>
            <person name="Liang C."/>
            <person name="Lipzen A."/>
            <person name="Lutzoni F."/>
            <person name="Magnuson J."/>
            <person name="Mondo S."/>
            <person name="Nolan M."/>
            <person name="Ohm R."/>
            <person name="Pangilinan J."/>
            <person name="Park H.-J."/>
            <person name="Ramirez L."/>
            <person name="Alfaro M."/>
            <person name="Sun H."/>
            <person name="Tritt A."/>
            <person name="Yoshinaga Y."/>
            <person name="Zwiers L.-H."/>
            <person name="Turgeon B."/>
            <person name="Goodwin S."/>
            <person name="Spatafora J."/>
            <person name="Crous P."/>
            <person name="Grigoriev I."/>
        </authorList>
    </citation>
    <scope>NUCLEOTIDE SEQUENCE</scope>
    <source>
        <strain evidence="2 4">CBS 304.34</strain>
    </source>
</reference>
<gene>
    <name evidence="2 4" type="ORF">BDZ99DRAFT_526021</name>
</gene>
<dbReference type="OrthoDB" id="3790161at2759"/>
<name>A0A6A6Y5P5_9PEZI</name>
<reference evidence="4" key="2">
    <citation type="submission" date="2020-04" db="EMBL/GenBank/DDBJ databases">
        <authorList>
            <consortium name="NCBI Genome Project"/>
        </authorList>
    </citation>
    <scope>NUCLEOTIDE SEQUENCE</scope>
    <source>
        <strain evidence="4">CBS 304.34</strain>
    </source>
</reference>
<protein>
    <submittedName>
        <fullName evidence="2 4">Uncharacterized protein</fullName>
    </submittedName>
</protein>